<organism evidence="5 6">
    <name type="scientific">Falco tinnunculus</name>
    <name type="common">Common kestrel</name>
    <dbReference type="NCBI Taxonomy" id="100819"/>
    <lineage>
        <taxon>Eukaryota</taxon>
        <taxon>Metazoa</taxon>
        <taxon>Chordata</taxon>
        <taxon>Craniata</taxon>
        <taxon>Vertebrata</taxon>
        <taxon>Euteleostomi</taxon>
        <taxon>Archelosauria</taxon>
        <taxon>Archosauria</taxon>
        <taxon>Dinosauria</taxon>
        <taxon>Saurischia</taxon>
        <taxon>Theropoda</taxon>
        <taxon>Coelurosauria</taxon>
        <taxon>Aves</taxon>
        <taxon>Neognathae</taxon>
        <taxon>Neoaves</taxon>
        <taxon>Telluraves</taxon>
        <taxon>Australaves</taxon>
        <taxon>Falconiformes</taxon>
        <taxon>Falconidae</taxon>
        <taxon>Falco</taxon>
    </lineage>
</organism>
<keyword evidence="3" id="KW-0808">Transferase</keyword>
<dbReference type="InterPro" id="IPR051419">
    <property type="entry name" value="Lys/N-term_MeTrsfase_sf"/>
</dbReference>
<dbReference type="PANTHER" id="PTHR12176">
    <property type="entry name" value="SAM-DEPENDENT METHYLTRANSFERASE SUPERFAMILY PROTEIN"/>
    <property type="match status" value="1"/>
</dbReference>
<evidence type="ECO:0000313" key="5">
    <source>
        <dbReference type="Ensembl" id="ENSFTIP00000000240.1"/>
    </source>
</evidence>
<evidence type="ECO:0000256" key="3">
    <source>
        <dbReference type="ARBA" id="ARBA00022679"/>
    </source>
</evidence>
<dbReference type="SUPFAM" id="SSF53335">
    <property type="entry name" value="S-adenosyl-L-methionine-dependent methyltransferases"/>
    <property type="match status" value="1"/>
</dbReference>
<protein>
    <submittedName>
        <fullName evidence="5">EEF1A lysine methyltransferase 4</fullName>
    </submittedName>
</protein>
<dbReference type="PANTHER" id="PTHR12176:SF80">
    <property type="entry name" value="EEF1A LYSINE METHYLTRANSFERASE 4"/>
    <property type="match status" value="1"/>
</dbReference>
<reference evidence="5" key="2">
    <citation type="submission" date="2025-09" db="UniProtKB">
        <authorList>
            <consortium name="Ensembl"/>
        </authorList>
    </citation>
    <scope>IDENTIFICATION</scope>
</reference>
<dbReference type="Gene3D" id="3.40.50.150">
    <property type="entry name" value="Vaccinia Virus protein VP39"/>
    <property type="match status" value="1"/>
</dbReference>
<evidence type="ECO:0000256" key="2">
    <source>
        <dbReference type="ARBA" id="ARBA00022603"/>
    </source>
</evidence>
<dbReference type="Pfam" id="PF13649">
    <property type="entry name" value="Methyltransf_25"/>
    <property type="match status" value="1"/>
</dbReference>
<keyword evidence="6" id="KW-1185">Reference proteome</keyword>
<sequence>MERRRAPAANRRYRQRRFWDALYRQEGAEPREWLGGLSRFLPQLEAELRPGDRILVLGCGNSALSHDLHELGYTDVTSIDFSPACIDTMRARYARCPGLRWAVMDIRALAFPDATFDVVLEKGTLDVLMVEETDPWDVSPQAAAAMHRVLAEVRDVGSRAGGHKVDSIPILRGRGVGCRAPPHHPTSLGIPQPVPVPPTVGATSAANPAKGHLRGSPHPWGWGTHPITLSPGRQMEQGASLAAMGPCWDAK</sequence>
<dbReference type="GO" id="GO:0008168">
    <property type="term" value="F:methyltransferase activity"/>
    <property type="evidence" value="ECO:0007669"/>
    <property type="project" value="UniProtKB-KW"/>
</dbReference>
<evidence type="ECO:0000313" key="6">
    <source>
        <dbReference type="Proteomes" id="UP000694562"/>
    </source>
</evidence>
<dbReference type="InterPro" id="IPR029063">
    <property type="entry name" value="SAM-dependent_MTases_sf"/>
</dbReference>
<accession>A0A8C4XIY5</accession>
<dbReference type="CDD" id="cd02440">
    <property type="entry name" value="AdoMet_MTases"/>
    <property type="match status" value="1"/>
</dbReference>
<name>A0A8C4XIY5_FALTI</name>
<dbReference type="Ensembl" id="ENSFTIT00000000253.1">
    <property type="protein sequence ID" value="ENSFTIP00000000240.1"/>
    <property type="gene ID" value="ENSFTIG00000000171.1"/>
</dbReference>
<dbReference type="OrthoDB" id="411785at2759"/>
<comment type="similarity">
    <text evidence="1">Belongs to the methyltransferase superfamily.</text>
</comment>
<reference evidence="5" key="1">
    <citation type="submission" date="2025-08" db="UniProtKB">
        <authorList>
            <consortium name="Ensembl"/>
        </authorList>
    </citation>
    <scope>IDENTIFICATION</scope>
</reference>
<keyword evidence="2" id="KW-0489">Methyltransferase</keyword>
<feature type="domain" description="Methyltransferase" evidence="4">
    <location>
        <begin position="54"/>
        <end position="150"/>
    </location>
</feature>
<dbReference type="GO" id="GO:0032259">
    <property type="term" value="P:methylation"/>
    <property type="evidence" value="ECO:0007669"/>
    <property type="project" value="UniProtKB-KW"/>
</dbReference>
<dbReference type="AlphaFoldDB" id="A0A8C4XIY5"/>
<dbReference type="InterPro" id="IPR041698">
    <property type="entry name" value="Methyltransf_25"/>
</dbReference>
<evidence type="ECO:0000259" key="4">
    <source>
        <dbReference type="Pfam" id="PF13649"/>
    </source>
</evidence>
<evidence type="ECO:0000256" key="1">
    <source>
        <dbReference type="ARBA" id="ARBA00008361"/>
    </source>
</evidence>
<dbReference type="Proteomes" id="UP000694562">
    <property type="component" value="Unplaced"/>
</dbReference>
<proteinExistence type="inferred from homology"/>